<keyword evidence="2" id="KW-0677">Repeat</keyword>
<evidence type="ECO:0000256" key="5">
    <source>
        <dbReference type="SAM" id="SignalP"/>
    </source>
</evidence>
<dbReference type="InterPro" id="IPR053243">
    <property type="entry name" value="SJ_maturation_regulator"/>
</dbReference>
<evidence type="ECO:0000256" key="4">
    <source>
        <dbReference type="SAM" id="MobiDB-lite"/>
    </source>
</evidence>
<keyword evidence="1 5" id="KW-0732">Signal</keyword>
<gene>
    <name evidence="7" type="ORF">JCM15548_1402</name>
</gene>
<dbReference type="InterPro" id="IPR036439">
    <property type="entry name" value="Dockerin_dom_sf"/>
</dbReference>
<evidence type="ECO:0000256" key="2">
    <source>
        <dbReference type="ARBA" id="ARBA00022737"/>
    </source>
</evidence>
<name>A0A0E9LSQ0_9BACT</name>
<dbReference type="SMART" id="SM00710">
    <property type="entry name" value="PbH1"/>
    <property type="match status" value="12"/>
</dbReference>
<feature type="chain" id="PRO_5002428285" description="Dockerin domain-containing protein" evidence="5">
    <location>
        <begin position="20"/>
        <end position="1703"/>
    </location>
</feature>
<dbReference type="RefSeq" id="WP_062122157.1">
    <property type="nucleotide sequence ID" value="NZ_BAZW01000002.1"/>
</dbReference>
<dbReference type="GO" id="GO:0045217">
    <property type="term" value="P:cell-cell junction maintenance"/>
    <property type="evidence" value="ECO:0007669"/>
    <property type="project" value="TreeGrafter"/>
</dbReference>
<dbReference type="Gene3D" id="1.10.1330.10">
    <property type="entry name" value="Dockerin domain"/>
    <property type="match status" value="1"/>
</dbReference>
<dbReference type="GO" id="GO:0016020">
    <property type="term" value="C:membrane"/>
    <property type="evidence" value="ECO:0007669"/>
    <property type="project" value="TreeGrafter"/>
</dbReference>
<dbReference type="SUPFAM" id="SSF51126">
    <property type="entry name" value="Pectin lyase-like"/>
    <property type="match status" value="1"/>
</dbReference>
<dbReference type="Pfam" id="PF00404">
    <property type="entry name" value="Dockerin_1"/>
    <property type="match status" value="1"/>
</dbReference>
<dbReference type="SUPFAM" id="SSF63446">
    <property type="entry name" value="Type I dockerin domain"/>
    <property type="match status" value="1"/>
</dbReference>
<dbReference type="InterPro" id="IPR016134">
    <property type="entry name" value="Dockerin_dom"/>
</dbReference>
<dbReference type="Gene3D" id="2.160.20.10">
    <property type="entry name" value="Single-stranded right-handed beta-helix, Pectin lyase-like"/>
    <property type="match status" value="2"/>
</dbReference>
<dbReference type="InterPro" id="IPR002105">
    <property type="entry name" value="Dockerin_1_rpt"/>
</dbReference>
<dbReference type="PANTHER" id="PTHR47653:SF1">
    <property type="entry name" value="DELETED IN MALIGNANT BRAIN TUMORS 1 PROTEIN"/>
    <property type="match status" value="1"/>
</dbReference>
<dbReference type="InterPro" id="IPR026444">
    <property type="entry name" value="Secre_tail"/>
</dbReference>
<feature type="region of interest" description="Disordered" evidence="4">
    <location>
        <begin position="869"/>
        <end position="888"/>
    </location>
</feature>
<evidence type="ECO:0000256" key="1">
    <source>
        <dbReference type="ARBA" id="ARBA00022729"/>
    </source>
</evidence>
<keyword evidence="3" id="KW-0325">Glycoprotein</keyword>
<keyword evidence="8" id="KW-1185">Reference proteome</keyword>
<dbReference type="PROSITE" id="PS51766">
    <property type="entry name" value="DOCKERIN"/>
    <property type="match status" value="1"/>
</dbReference>
<dbReference type="InterPro" id="IPR012334">
    <property type="entry name" value="Pectin_lyas_fold"/>
</dbReference>
<dbReference type="CDD" id="cd14256">
    <property type="entry name" value="Dockerin_I"/>
    <property type="match status" value="1"/>
</dbReference>
<dbReference type="Proteomes" id="UP000032900">
    <property type="component" value="Unassembled WGS sequence"/>
</dbReference>
<dbReference type="PANTHER" id="PTHR47653">
    <property type="entry name" value="PROTEIN BARK BEETLE"/>
    <property type="match status" value="1"/>
</dbReference>
<dbReference type="GO" id="GO:0000272">
    <property type="term" value="P:polysaccharide catabolic process"/>
    <property type="evidence" value="ECO:0007669"/>
    <property type="project" value="InterPro"/>
</dbReference>
<feature type="signal peptide" evidence="5">
    <location>
        <begin position="1"/>
        <end position="19"/>
    </location>
</feature>
<dbReference type="InterPro" id="IPR011050">
    <property type="entry name" value="Pectin_lyase_fold/virulence"/>
</dbReference>
<proteinExistence type="predicted"/>
<comment type="caution">
    <text evidence="7">The sequence shown here is derived from an EMBL/GenBank/DDBJ whole genome shotgun (WGS) entry which is preliminary data.</text>
</comment>
<dbReference type="OrthoDB" id="1521716at2"/>
<protein>
    <recommendedName>
        <fullName evidence="6">Dockerin domain-containing protein</fullName>
    </recommendedName>
</protein>
<accession>A0A0E9LSQ0</accession>
<evidence type="ECO:0000256" key="3">
    <source>
        <dbReference type="ARBA" id="ARBA00023180"/>
    </source>
</evidence>
<feature type="domain" description="Dockerin" evidence="6">
    <location>
        <begin position="1412"/>
        <end position="1480"/>
    </location>
</feature>
<dbReference type="EMBL" id="BAZW01000002">
    <property type="protein sequence ID" value="GAO28323.1"/>
    <property type="molecule type" value="Genomic_DNA"/>
</dbReference>
<evidence type="ECO:0000313" key="7">
    <source>
        <dbReference type="EMBL" id="GAO28323.1"/>
    </source>
</evidence>
<evidence type="ECO:0000313" key="8">
    <source>
        <dbReference type="Proteomes" id="UP000032900"/>
    </source>
</evidence>
<dbReference type="GO" id="GO:0004553">
    <property type="term" value="F:hydrolase activity, hydrolyzing O-glycosyl compounds"/>
    <property type="evidence" value="ECO:0007669"/>
    <property type="project" value="InterPro"/>
</dbReference>
<organism evidence="7 8">
    <name type="scientific">Geofilum rubicundum JCM 15548</name>
    <dbReference type="NCBI Taxonomy" id="1236989"/>
    <lineage>
        <taxon>Bacteria</taxon>
        <taxon>Pseudomonadati</taxon>
        <taxon>Bacteroidota</taxon>
        <taxon>Bacteroidia</taxon>
        <taxon>Marinilabiliales</taxon>
        <taxon>Marinilabiliaceae</taxon>
        <taxon>Geofilum</taxon>
    </lineage>
</organism>
<reference evidence="7 8" key="1">
    <citation type="journal article" date="2015" name="Microbes Environ.">
        <title>Distribution and evolution of nitrogen fixation genes in the phylum bacteroidetes.</title>
        <authorList>
            <person name="Inoue J."/>
            <person name="Oshima K."/>
            <person name="Suda W."/>
            <person name="Sakamoto M."/>
            <person name="Iino T."/>
            <person name="Noda S."/>
            <person name="Hongoh Y."/>
            <person name="Hattori M."/>
            <person name="Ohkuma M."/>
        </authorList>
    </citation>
    <scope>NUCLEOTIDE SEQUENCE [LARGE SCALE GENOMIC DNA]</scope>
    <source>
        <strain evidence="7">JCM 15548</strain>
    </source>
</reference>
<dbReference type="InterPro" id="IPR006626">
    <property type="entry name" value="PbH1"/>
</dbReference>
<sequence length="1703" mass="181879">MKKTLLLILVLTGFISLNAAEVSGTISSNTTWTLANSPYIVTNHITVSAGVTLTIESGVEVRFADGRYMVIAAGVTGGTLSANNVVFTSNTGTTPGLWNAIYFDNGSTANLSNCSFQYATHALRIRGAVNMNIDSSCSFNNITYNAVYMEFSTLNSGMTLPQLTIPYWNNGNSLTVANGAKLTIEPGVVYKFNGTRGGIYVNNGSLHAVGTDAEPIIFTSSRDDSDGTWVQDATAPAVRNWRHIRFMSGAITENRMEHCIIRYAGYSSSSDNWGQSALDVSADGVGVTIKDCTFENNQRSLSVMAGGTIHLENSILGGADYPLSMRADGNMNVINSSIDFSGTQNKAVHLIGSAHINTNANLKVLNFNNATNIAYFNDNWIGIPETMTLTIDPGVVIKGVNTNGRIEVHGKLMAEGTEELPIVFTSMHDDNYSDPVDSNNNGVATAPALNQWGGIVFHPTADAASMLTYCNFSYSNRPHGVNFLSENVYPEATLSIFDVSPTVQNCSFYESNYGIKAYGTAAPLIQNCSFENIKITPLALNASANPVLDNNSWGTNIKYRALGLMGQKTGTSGRITKVDDAGYTNLSYLLLDHWQIIEGVNVEIDPGVVIKINDGVHIHVRGGLKAVGTVDERITFTERRDDNFGTPADLEGDGNATTPAARRWGGICFYNSCDNVFSQVKNTDFRFGGSDGLRTSYTYTSGVDPLTNAATLHNTSRSGVLTFSRSAVNIENISIFSCGQGLAYYGPEAVGAAVDVSIEQSEYMPIVQTWSAKPQFTNVTLINNAYQGIFLQDRKIEYNTTLGKTTGIEGSNTPANAVYLTSDLEIASGVTVQVSPGLIFKNIGGYYGYTVKGVLQLNGTAEERITLTSVHDDSQGGDSNNNGNATTPGKGNWAGWSFGINFNGTVGDNSIKYTDLSYAANGIRFQNANALVEDSRIEQCSEKGVSIEGTSNAVIRRTAFNNMQVPVRKNAFATASLHEENTASNVSIMGIELLGETFNTSETLPLYTFAGHEDISYWLTSTLNIGAGTTLTIPAGASFKFRNAGSSTITPCFNVLGTLNINGTAEKKVVITDEREDSYGSPLDFNQDGTVTQAYARHNRIFIDFKSGSAGTLQHLILKSNGTGVNVTAAAPVMNNVVFDNLDRGVSMTGIGAAPLIENSLFNNTTYPLETSLLCFPASLAGNTFSGTSYKGIKVAAETLNQNVTLAPRPFGEMENAPYIFENYTVNAELSIEPGVKCKFLDGRGITVNRWLKAIGTAESPIVFTSIRDDYYGGDTNADGSATLANGSHWNGLAFSDASIDADCILSHVIIKNAYEAVTTTNASPQLTKVTFYTNRNAVQAGGASNPVITSCDFVGQSQRAINNVNQSFTIQATDCWWASDEGPVAAATPSGDRQAVSAGVNFEPFRTNGLNQPLLGDVSANGVLQAYDASLVLQAAVASLVLEPHQVLAADVSGDGLVTAYDGTLILEYVAGLRPNMPGGLKSAQMGSSADGSYLTIGSGDIGEDLDLYLPLGLEGTPTSVGVDIELSFEPSLLQAIEVSPHAGSDFMQAVRIDNEKGRLYLAAASTNGQAGSDWNLVHFRLLDKANGPFETAISANLFRVNEKDATATVVSGTVRYHVPTTVNGPAQGSPFTCYPNPVKEVLYLSGARMGSVLSIFNSMGQKLTTLIVTESSINVGSLKSGLYYIVLTDGKDTKRTKFLKK</sequence>
<dbReference type="Pfam" id="PF18962">
    <property type="entry name" value="Por_Secre_tail"/>
    <property type="match status" value="1"/>
</dbReference>
<dbReference type="STRING" id="1236989.JCM15548_1402"/>
<dbReference type="NCBIfam" id="TIGR04183">
    <property type="entry name" value="Por_Secre_tail"/>
    <property type="match status" value="1"/>
</dbReference>
<evidence type="ECO:0000259" key="6">
    <source>
        <dbReference type="PROSITE" id="PS51766"/>
    </source>
</evidence>